<dbReference type="AlphaFoldDB" id="A0A8B2NQ48"/>
<accession>A0A8B2NQ48</accession>
<dbReference type="Gene3D" id="1.10.10.10">
    <property type="entry name" value="Winged helix-like DNA-binding domain superfamily/Winged helix DNA-binding domain"/>
    <property type="match status" value="1"/>
</dbReference>
<keyword evidence="2" id="KW-0238">DNA-binding</keyword>
<keyword evidence="3" id="KW-0804">Transcription</keyword>
<dbReference type="InterPro" id="IPR002577">
    <property type="entry name" value="HTH_HxlR"/>
</dbReference>
<evidence type="ECO:0000313" key="6">
    <source>
        <dbReference type="Proteomes" id="UP000249590"/>
    </source>
</evidence>
<evidence type="ECO:0000256" key="2">
    <source>
        <dbReference type="ARBA" id="ARBA00023125"/>
    </source>
</evidence>
<keyword evidence="6" id="KW-1185">Reference proteome</keyword>
<comment type="caution">
    <text evidence="5">The sequence shown here is derived from an EMBL/GenBank/DDBJ whole genome shotgun (WGS) entry which is preliminary data.</text>
</comment>
<dbReference type="EMBL" id="QHHQ01000004">
    <property type="protein sequence ID" value="RAI00128.1"/>
    <property type="molecule type" value="Genomic_DNA"/>
</dbReference>
<reference evidence="5 6" key="1">
    <citation type="submission" date="2018-05" db="EMBL/GenBank/DDBJ databases">
        <title>Acuticoccus sediminis sp. nov., isolated from deep-sea sediment of Indian Ocean.</title>
        <authorList>
            <person name="Liu X."/>
            <person name="Lai Q."/>
            <person name="Du Y."/>
            <person name="Sun F."/>
            <person name="Zhang X."/>
            <person name="Wang S."/>
            <person name="Shao Z."/>
        </authorList>
    </citation>
    <scope>NUCLEOTIDE SEQUENCE [LARGE SCALE GENOMIC DNA]</scope>
    <source>
        <strain evidence="5 6">PTG4-2</strain>
    </source>
</reference>
<evidence type="ECO:0000256" key="3">
    <source>
        <dbReference type="ARBA" id="ARBA00023163"/>
    </source>
</evidence>
<sequence length="146" mass="16625">MRWQELKDEACPVARAMSVIGDRWTLLVLRDCFRGVRRFEAFQERLGITRHVLADRLRKLVDAGVLSREPYQDGPVRYEYRLTETGRAFHPVLVTLMAWGEKVVPCDGETPPLRLVSRATGEPVRPVVVDEATGEPITPSNVRAER</sequence>
<evidence type="ECO:0000256" key="1">
    <source>
        <dbReference type="ARBA" id="ARBA00023015"/>
    </source>
</evidence>
<dbReference type="OrthoDB" id="9782219at2"/>
<proteinExistence type="predicted"/>
<feature type="domain" description="HTH hxlR-type" evidence="4">
    <location>
        <begin position="11"/>
        <end position="108"/>
    </location>
</feature>
<dbReference type="PANTHER" id="PTHR33204">
    <property type="entry name" value="TRANSCRIPTIONAL REGULATOR, MARR FAMILY"/>
    <property type="match status" value="1"/>
</dbReference>
<protein>
    <submittedName>
        <fullName evidence="5">Transcriptional regulator</fullName>
    </submittedName>
</protein>
<evidence type="ECO:0000259" key="4">
    <source>
        <dbReference type="PROSITE" id="PS51118"/>
    </source>
</evidence>
<dbReference type="PANTHER" id="PTHR33204:SF36">
    <property type="entry name" value="TRANSCRIPTIONAL REGULATORY PROTEIN"/>
    <property type="match status" value="1"/>
</dbReference>
<dbReference type="SUPFAM" id="SSF46785">
    <property type="entry name" value="Winged helix' DNA-binding domain"/>
    <property type="match status" value="1"/>
</dbReference>
<keyword evidence="1" id="KW-0805">Transcription regulation</keyword>
<name>A0A8B2NQ48_9HYPH</name>
<gene>
    <name evidence="5" type="ORF">DLJ53_20670</name>
</gene>
<dbReference type="InterPro" id="IPR036390">
    <property type="entry name" value="WH_DNA-bd_sf"/>
</dbReference>
<dbReference type="PROSITE" id="PS51118">
    <property type="entry name" value="HTH_HXLR"/>
    <property type="match status" value="1"/>
</dbReference>
<dbReference type="Pfam" id="PF01638">
    <property type="entry name" value="HxlR"/>
    <property type="match status" value="1"/>
</dbReference>
<evidence type="ECO:0000313" key="5">
    <source>
        <dbReference type="EMBL" id="RAI00128.1"/>
    </source>
</evidence>
<dbReference type="InterPro" id="IPR036388">
    <property type="entry name" value="WH-like_DNA-bd_sf"/>
</dbReference>
<dbReference type="Proteomes" id="UP000249590">
    <property type="component" value="Unassembled WGS sequence"/>
</dbReference>
<organism evidence="5 6">
    <name type="scientific">Acuticoccus sediminis</name>
    <dbReference type="NCBI Taxonomy" id="2184697"/>
    <lineage>
        <taxon>Bacteria</taxon>
        <taxon>Pseudomonadati</taxon>
        <taxon>Pseudomonadota</taxon>
        <taxon>Alphaproteobacteria</taxon>
        <taxon>Hyphomicrobiales</taxon>
        <taxon>Amorphaceae</taxon>
        <taxon>Acuticoccus</taxon>
    </lineage>
</organism>
<dbReference type="GO" id="GO:0003677">
    <property type="term" value="F:DNA binding"/>
    <property type="evidence" value="ECO:0007669"/>
    <property type="project" value="UniProtKB-KW"/>
</dbReference>